<dbReference type="AlphaFoldDB" id="S7VA73"/>
<dbReference type="RefSeq" id="WP_020876590.1">
    <property type="nucleotide sequence ID" value="NZ_ATHJ01000076.1"/>
</dbReference>
<proteinExistence type="predicted"/>
<dbReference type="SMART" id="SM00834">
    <property type="entry name" value="CxxC_CXXC_SSSS"/>
    <property type="match status" value="1"/>
</dbReference>
<dbReference type="PANTHER" id="PTHR34404">
    <property type="entry name" value="REGULATORY PROTEIN, FMDB FAMILY"/>
    <property type="match status" value="1"/>
</dbReference>
<feature type="domain" description="Putative regulatory protein FmdB zinc ribbon" evidence="2">
    <location>
        <begin position="1"/>
        <end position="41"/>
    </location>
</feature>
<evidence type="ECO:0000259" key="2">
    <source>
        <dbReference type="SMART" id="SM00834"/>
    </source>
</evidence>
<reference evidence="3 4" key="1">
    <citation type="journal article" date="2013" name="Genome Announc.">
        <title>Draft genome sequences for three mercury-methylating, sulfate-reducing bacteria.</title>
        <authorList>
            <person name="Brown S.D."/>
            <person name="Hurt R.A.Jr."/>
            <person name="Gilmour C.C."/>
            <person name="Elias D.A."/>
        </authorList>
    </citation>
    <scope>NUCLEOTIDE SEQUENCE [LARGE SCALE GENOMIC DNA]</scope>
    <source>
        <strain evidence="3 4">DSM 2059</strain>
    </source>
</reference>
<dbReference type="InterPro" id="IPR013429">
    <property type="entry name" value="Regulatory_FmdB_Zinc_ribbon"/>
</dbReference>
<dbReference type="NCBIfam" id="TIGR02605">
    <property type="entry name" value="CxxC_CxxC_SSSS"/>
    <property type="match status" value="1"/>
</dbReference>
<protein>
    <submittedName>
        <fullName evidence="3">Regulatory protein, FmdB family</fullName>
    </submittedName>
</protein>
<dbReference type="Proteomes" id="UP000014977">
    <property type="component" value="Unassembled WGS sequence"/>
</dbReference>
<dbReference type="EMBL" id="ATHJ01000076">
    <property type="protein sequence ID" value="EPR41378.1"/>
    <property type="molecule type" value="Genomic_DNA"/>
</dbReference>
<keyword evidence="4" id="KW-1185">Reference proteome</keyword>
<name>S7VA73_DESML</name>
<dbReference type="Pfam" id="PF09723">
    <property type="entry name" value="Zn_ribbon_8"/>
    <property type="match status" value="1"/>
</dbReference>
<sequence>MPIYEYKCEQCGKTEEVLQKISEAPLTTCEHCSGKLHKLISHSAFHLKGSGWYVTDYARKTPSSGKADTPTSSTHDTKASASDGSNAASSKTSS</sequence>
<dbReference type="eggNOG" id="COG2331">
    <property type="taxonomic scope" value="Bacteria"/>
</dbReference>
<evidence type="ECO:0000256" key="1">
    <source>
        <dbReference type="SAM" id="MobiDB-lite"/>
    </source>
</evidence>
<evidence type="ECO:0000313" key="4">
    <source>
        <dbReference type="Proteomes" id="UP000014977"/>
    </source>
</evidence>
<accession>S7VA73</accession>
<organism evidence="3 4">
    <name type="scientific">Desulfococcus multivorans DSM 2059</name>
    <dbReference type="NCBI Taxonomy" id="1121405"/>
    <lineage>
        <taxon>Bacteria</taxon>
        <taxon>Pseudomonadati</taxon>
        <taxon>Thermodesulfobacteriota</taxon>
        <taxon>Desulfobacteria</taxon>
        <taxon>Desulfobacterales</taxon>
        <taxon>Desulfococcaceae</taxon>
        <taxon>Desulfococcus</taxon>
    </lineage>
</organism>
<dbReference type="PANTHER" id="PTHR34404:SF2">
    <property type="entry name" value="CONSERVED SERINE RICH PROTEIN"/>
    <property type="match status" value="1"/>
</dbReference>
<comment type="caution">
    <text evidence="3">The sequence shown here is derived from an EMBL/GenBank/DDBJ whole genome shotgun (WGS) entry which is preliminary data.</text>
</comment>
<dbReference type="PATRIC" id="fig|1121405.3.peg.1699"/>
<feature type="compositionally biased region" description="Low complexity" evidence="1">
    <location>
        <begin position="79"/>
        <end position="94"/>
    </location>
</feature>
<gene>
    <name evidence="3" type="ORF">dsmv_2159</name>
</gene>
<feature type="compositionally biased region" description="Polar residues" evidence="1">
    <location>
        <begin position="61"/>
        <end position="74"/>
    </location>
</feature>
<evidence type="ECO:0000313" key="3">
    <source>
        <dbReference type="EMBL" id="EPR41378.1"/>
    </source>
</evidence>
<dbReference type="STRING" id="897.B2D07_06275"/>
<feature type="region of interest" description="Disordered" evidence="1">
    <location>
        <begin position="59"/>
        <end position="94"/>
    </location>
</feature>
<dbReference type="OrthoDB" id="9813321at2"/>